<evidence type="ECO:0000259" key="2">
    <source>
        <dbReference type="Pfam" id="PF10601"/>
    </source>
</evidence>
<dbReference type="STRING" id="4846.A0A367J752"/>
<feature type="region of interest" description="Disordered" evidence="1">
    <location>
        <begin position="1"/>
        <end position="21"/>
    </location>
</feature>
<keyword evidence="4" id="KW-1185">Reference proteome</keyword>
<dbReference type="EMBL" id="PJQM01004099">
    <property type="protein sequence ID" value="RCH85736.1"/>
    <property type="molecule type" value="Genomic_DNA"/>
</dbReference>
<evidence type="ECO:0000313" key="4">
    <source>
        <dbReference type="Proteomes" id="UP000253551"/>
    </source>
</evidence>
<dbReference type="Pfam" id="PF10601">
    <property type="entry name" value="zf-LITAF-like"/>
    <property type="match status" value="1"/>
</dbReference>
<dbReference type="InterPro" id="IPR006629">
    <property type="entry name" value="LITAF"/>
</dbReference>
<comment type="caution">
    <text evidence="3">The sequence shown here is derived from an EMBL/GenBank/DDBJ whole genome shotgun (WGS) entry which is preliminary data.</text>
</comment>
<accession>A0A367J752</accession>
<protein>
    <recommendedName>
        <fullName evidence="2">LITAF domain-containing protein</fullName>
    </recommendedName>
</protein>
<name>A0A367J752_RHIST</name>
<proteinExistence type="predicted"/>
<gene>
    <name evidence="3" type="ORF">CU098_000279</name>
</gene>
<evidence type="ECO:0000313" key="3">
    <source>
        <dbReference type="EMBL" id="RCH85736.1"/>
    </source>
</evidence>
<feature type="domain" description="LITAF" evidence="2">
    <location>
        <begin position="68"/>
        <end position="103"/>
    </location>
</feature>
<dbReference type="AlphaFoldDB" id="A0A367J752"/>
<dbReference type="Proteomes" id="UP000253551">
    <property type="component" value="Unassembled WGS sequence"/>
</dbReference>
<evidence type="ECO:0000256" key="1">
    <source>
        <dbReference type="SAM" id="MobiDB-lite"/>
    </source>
</evidence>
<organism evidence="3 4">
    <name type="scientific">Rhizopus stolonifer</name>
    <name type="common">Rhizopus nigricans</name>
    <dbReference type="NCBI Taxonomy" id="4846"/>
    <lineage>
        <taxon>Eukaryota</taxon>
        <taxon>Fungi</taxon>
        <taxon>Fungi incertae sedis</taxon>
        <taxon>Mucoromycota</taxon>
        <taxon>Mucoromycotina</taxon>
        <taxon>Mucoromycetes</taxon>
        <taxon>Mucorales</taxon>
        <taxon>Mucorineae</taxon>
        <taxon>Rhizopodaceae</taxon>
        <taxon>Rhizopus</taxon>
    </lineage>
</organism>
<feature type="non-terminal residue" evidence="3">
    <location>
        <position position="105"/>
    </location>
</feature>
<dbReference type="OrthoDB" id="4713066at2759"/>
<sequence>MTNPHLELPPPSSPQYPQVPSELPSYTAYGYPVPPAYYGTIPPPSTTTQPMPSNPVTQSISTLKADAALVQCPHCRQLVYTVLDYDAGLCTGLSVVGLFMAGFHA</sequence>
<reference evidence="3 4" key="1">
    <citation type="journal article" date="2018" name="G3 (Bethesda)">
        <title>Phylogenetic and Phylogenomic Definition of Rhizopus Species.</title>
        <authorList>
            <person name="Gryganskyi A.P."/>
            <person name="Golan J."/>
            <person name="Dolatabadi S."/>
            <person name="Mondo S."/>
            <person name="Robb S."/>
            <person name="Idnurm A."/>
            <person name="Muszewska A."/>
            <person name="Steczkiewicz K."/>
            <person name="Masonjones S."/>
            <person name="Liao H.L."/>
            <person name="Gajdeczka M.T."/>
            <person name="Anike F."/>
            <person name="Vuek A."/>
            <person name="Anishchenko I.M."/>
            <person name="Voigt K."/>
            <person name="de Hoog G.S."/>
            <person name="Smith M.E."/>
            <person name="Heitman J."/>
            <person name="Vilgalys R."/>
            <person name="Stajich J.E."/>
        </authorList>
    </citation>
    <scope>NUCLEOTIDE SEQUENCE [LARGE SCALE GENOMIC DNA]</scope>
    <source>
        <strain evidence="3 4">LSU 92-RS-03</strain>
    </source>
</reference>